<name>A0A316YCX4_9BASI</name>
<evidence type="ECO:0000313" key="9">
    <source>
        <dbReference type="EMBL" id="PWN87072.1"/>
    </source>
</evidence>
<dbReference type="Pfam" id="PF01138">
    <property type="entry name" value="RNase_PH"/>
    <property type="match status" value="1"/>
</dbReference>
<dbReference type="GO" id="GO:0000177">
    <property type="term" value="C:cytoplasmic exosome (RNase complex)"/>
    <property type="evidence" value="ECO:0007669"/>
    <property type="project" value="TreeGrafter"/>
</dbReference>
<keyword evidence="9" id="KW-0269">Exonuclease</keyword>
<dbReference type="FunCoup" id="A0A316YCX4">
    <property type="interactions" value="340"/>
</dbReference>
<dbReference type="GO" id="GO:0003723">
    <property type="term" value="F:RNA binding"/>
    <property type="evidence" value="ECO:0007669"/>
    <property type="project" value="TreeGrafter"/>
</dbReference>
<dbReference type="EMBL" id="KZ819641">
    <property type="protein sequence ID" value="PWN87072.1"/>
    <property type="molecule type" value="Genomic_DNA"/>
</dbReference>
<keyword evidence="10" id="KW-1185">Reference proteome</keyword>
<dbReference type="GO" id="GO:0016075">
    <property type="term" value="P:rRNA catabolic process"/>
    <property type="evidence" value="ECO:0007669"/>
    <property type="project" value="TreeGrafter"/>
</dbReference>
<keyword evidence="9" id="KW-0540">Nuclease</keyword>
<evidence type="ECO:0000256" key="3">
    <source>
        <dbReference type="ARBA" id="ARBA00006678"/>
    </source>
</evidence>
<keyword evidence="9" id="KW-0378">Hydrolase</keyword>
<comment type="subunit">
    <text evidence="6">Component of the RNA exosome complex. Specifically part of the catalytically inactive RNA exosome core complex (Exo-9) which may associate with the catalytic subunits RRP6 and DIS3 in cytoplasmic- and nuclear-specific RNA exosome complex forms. Exo-9 is formed by a hexameric base ring of RNase PH domain-containing subunits and a cap ring consisting of CSL4, RRP4 and RRP40.</text>
</comment>
<gene>
    <name evidence="9" type="ORF">FA10DRAFT_269683</name>
</gene>
<dbReference type="GeneID" id="37044758"/>
<accession>A0A316YCX4</accession>
<evidence type="ECO:0000256" key="2">
    <source>
        <dbReference type="ARBA" id="ARBA00004604"/>
    </source>
</evidence>
<dbReference type="RefSeq" id="XP_025374270.1">
    <property type="nucleotide sequence ID" value="XM_025522842.1"/>
</dbReference>
<dbReference type="AlphaFoldDB" id="A0A316YCX4"/>
<dbReference type="GO" id="GO:0005730">
    <property type="term" value="C:nucleolus"/>
    <property type="evidence" value="ECO:0007669"/>
    <property type="project" value="UniProtKB-SubCell"/>
</dbReference>
<dbReference type="InterPro" id="IPR001247">
    <property type="entry name" value="ExoRNase_PH_dom1"/>
</dbReference>
<dbReference type="PANTHER" id="PTHR11953">
    <property type="entry name" value="EXOSOME COMPLEX COMPONENT"/>
    <property type="match status" value="1"/>
</dbReference>
<dbReference type="GO" id="GO:0071051">
    <property type="term" value="P:poly(A)-dependent snoRNA 3'-end processing"/>
    <property type="evidence" value="ECO:0007669"/>
    <property type="project" value="TreeGrafter"/>
</dbReference>
<evidence type="ECO:0000259" key="8">
    <source>
        <dbReference type="Pfam" id="PF01138"/>
    </source>
</evidence>
<dbReference type="InterPro" id="IPR050080">
    <property type="entry name" value="RNase_PH"/>
</dbReference>
<dbReference type="Proteomes" id="UP000245768">
    <property type="component" value="Unassembled WGS sequence"/>
</dbReference>
<comment type="similarity">
    <text evidence="3">Belongs to the RNase PH family.</text>
</comment>
<dbReference type="InParanoid" id="A0A316YCX4"/>
<sequence length="277" mass="29625">MGSRLEILNAGRLRLDGRKPLEFRSLAIEVGSSSISSPSVLSRPDGCARVQQGLTSVHASVYGPREARSRGSTLHDRAILDVEVEVDPWSGRERRKRSKGDRRTTEIEAAIKATFEPVLHLHLFPRSEVSIFVTVEHQDGGVLPCAINTVTLALLDAGIPMSDYVLGVCAGMHLASNQTLIDLSALEEGSLPSLVIAYLARSRTVTLAQLETRIHADALPGLVKIAGDACAGVLLTEIDAAMRARTKKLAEAMGGKGPPYNVADISPDDSRSGIETS</sequence>
<dbReference type="InterPro" id="IPR036345">
    <property type="entry name" value="ExoRNase_PH_dom2_sf"/>
</dbReference>
<organism evidence="9 10">
    <name type="scientific">Acaromyces ingoldii</name>
    <dbReference type="NCBI Taxonomy" id="215250"/>
    <lineage>
        <taxon>Eukaryota</taxon>
        <taxon>Fungi</taxon>
        <taxon>Dikarya</taxon>
        <taxon>Basidiomycota</taxon>
        <taxon>Ustilaginomycotina</taxon>
        <taxon>Exobasidiomycetes</taxon>
        <taxon>Exobasidiales</taxon>
        <taxon>Cryptobasidiaceae</taxon>
        <taxon>Acaromyces</taxon>
    </lineage>
</organism>
<dbReference type="SUPFAM" id="SSF55666">
    <property type="entry name" value="Ribonuclease PH domain 2-like"/>
    <property type="match status" value="1"/>
</dbReference>
<evidence type="ECO:0000256" key="7">
    <source>
        <dbReference type="ARBA" id="ARBA00077929"/>
    </source>
</evidence>
<dbReference type="InterPro" id="IPR027408">
    <property type="entry name" value="PNPase/RNase_PH_dom_sf"/>
</dbReference>
<dbReference type="FunFam" id="3.30.230.70:FF:000004">
    <property type="entry name" value="Exosome complex component Rrp41"/>
    <property type="match status" value="1"/>
</dbReference>
<dbReference type="GO" id="GO:0000176">
    <property type="term" value="C:nuclear exosome (RNase complex)"/>
    <property type="evidence" value="ECO:0007669"/>
    <property type="project" value="TreeGrafter"/>
</dbReference>
<dbReference type="GO" id="GO:0034475">
    <property type="term" value="P:U4 snRNA 3'-end processing"/>
    <property type="evidence" value="ECO:0007669"/>
    <property type="project" value="TreeGrafter"/>
</dbReference>
<dbReference type="STRING" id="215250.A0A316YCX4"/>
<feature type="domain" description="Exoribonuclease phosphorolytic" evidence="8">
    <location>
        <begin position="39"/>
        <end position="160"/>
    </location>
</feature>
<dbReference type="GO" id="GO:0004527">
    <property type="term" value="F:exonuclease activity"/>
    <property type="evidence" value="ECO:0007669"/>
    <property type="project" value="UniProtKB-KW"/>
</dbReference>
<reference evidence="9 10" key="1">
    <citation type="journal article" date="2018" name="Mol. Biol. Evol.">
        <title>Broad Genomic Sampling Reveals a Smut Pathogenic Ancestry of the Fungal Clade Ustilaginomycotina.</title>
        <authorList>
            <person name="Kijpornyongpan T."/>
            <person name="Mondo S.J."/>
            <person name="Barry K."/>
            <person name="Sandor L."/>
            <person name="Lee J."/>
            <person name="Lipzen A."/>
            <person name="Pangilinan J."/>
            <person name="LaButti K."/>
            <person name="Hainaut M."/>
            <person name="Henrissat B."/>
            <person name="Grigoriev I.V."/>
            <person name="Spatafora J.W."/>
            <person name="Aime M.C."/>
        </authorList>
    </citation>
    <scope>NUCLEOTIDE SEQUENCE [LARGE SCALE GENOMIC DNA]</scope>
    <source>
        <strain evidence="9 10">MCA 4198</strain>
    </source>
</reference>
<proteinExistence type="inferred from homology"/>
<evidence type="ECO:0000256" key="4">
    <source>
        <dbReference type="ARBA" id="ARBA00022490"/>
    </source>
</evidence>
<dbReference type="PANTHER" id="PTHR11953:SF0">
    <property type="entry name" value="EXOSOME COMPLEX COMPONENT RRP41"/>
    <property type="match status" value="1"/>
</dbReference>
<dbReference type="InterPro" id="IPR020568">
    <property type="entry name" value="Ribosomal_Su5_D2-typ_SF"/>
</dbReference>
<evidence type="ECO:0000313" key="10">
    <source>
        <dbReference type="Proteomes" id="UP000245768"/>
    </source>
</evidence>
<evidence type="ECO:0000256" key="6">
    <source>
        <dbReference type="ARBA" id="ARBA00063066"/>
    </source>
</evidence>
<protein>
    <recommendedName>
        <fullName evidence="7">Ribosomal RNA-processing protein 41</fullName>
    </recommendedName>
</protein>
<dbReference type="OrthoDB" id="437922at2759"/>
<evidence type="ECO:0000256" key="1">
    <source>
        <dbReference type="ARBA" id="ARBA00004496"/>
    </source>
</evidence>
<dbReference type="GO" id="GO:0071028">
    <property type="term" value="P:nuclear mRNA surveillance"/>
    <property type="evidence" value="ECO:0007669"/>
    <property type="project" value="TreeGrafter"/>
</dbReference>
<keyword evidence="5" id="KW-0271">Exosome</keyword>
<dbReference type="Gene3D" id="3.30.230.70">
    <property type="entry name" value="GHMP Kinase, N-terminal domain"/>
    <property type="match status" value="1"/>
</dbReference>
<comment type="subcellular location">
    <subcellularLocation>
        <location evidence="1">Cytoplasm</location>
    </subcellularLocation>
    <subcellularLocation>
        <location evidence="2">Nucleus</location>
        <location evidence="2">Nucleolus</location>
    </subcellularLocation>
</comment>
<evidence type="ECO:0000256" key="5">
    <source>
        <dbReference type="ARBA" id="ARBA00022835"/>
    </source>
</evidence>
<dbReference type="SUPFAM" id="SSF54211">
    <property type="entry name" value="Ribosomal protein S5 domain 2-like"/>
    <property type="match status" value="1"/>
</dbReference>
<keyword evidence="4" id="KW-0963">Cytoplasm</keyword>